<keyword evidence="4" id="KW-0328">Glycosyltransferase</keyword>
<keyword evidence="2" id="KW-0472">Membrane</keyword>
<accession>A0ABY5HE50</accession>
<dbReference type="InterPro" id="IPR001173">
    <property type="entry name" value="Glyco_trans_2-like"/>
</dbReference>
<gene>
    <name evidence="4" type="ORF">KDW95_15195</name>
</gene>
<evidence type="ECO:0000256" key="1">
    <source>
        <dbReference type="ARBA" id="ARBA00038494"/>
    </source>
</evidence>
<feature type="transmembrane region" description="Helical" evidence="2">
    <location>
        <begin position="290"/>
        <end position="309"/>
    </location>
</feature>
<feature type="domain" description="Glycosyltransferase 2-like" evidence="3">
    <location>
        <begin position="4"/>
        <end position="129"/>
    </location>
</feature>
<feature type="transmembrane region" description="Helical" evidence="2">
    <location>
        <begin position="240"/>
        <end position="259"/>
    </location>
</feature>
<evidence type="ECO:0000313" key="4">
    <source>
        <dbReference type="EMBL" id="UTW10632.1"/>
    </source>
</evidence>
<evidence type="ECO:0000256" key="2">
    <source>
        <dbReference type="SAM" id="Phobius"/>
    </source>
</evidence>
<keyword evidence="2" id="KW-0812">Transmembrane</keyword>
<dbReference type="InterPro" id="IPR029044">
    <property type="entry name" value="Nucleotide-diphossugar_trans"/>
</dbReference>
<dbReference type="Proteomes" id="UP001058461">
    <property type="component" value="Chromosome"/>
</dbReference>
<dbReference type="EC" id="2.4.-.-" evidence="4"/>
<organism evidence="4 5">
    <name type="scientific">Marinobacterium rhizophilum</name>
    <dbReference type="NCBI Taxonomy" id="420402"/>
    <lineage>
        <taxon>Bacteria</taxon>
        <taxon>Pseudomonadati</taxon>
        <taxon>Pseudomonadota</taxon>
        <taxon>Gammaproteobacteria</taxon>
        <taxon>Oceanospirillales</taxon>
        <taxon>Oceanospirillaceae</taxon>
        <taxon>Marinobacterium</taxon>
    </lineage>
</organism>
<comment type="similarity">
    <text evidence="1">Belongs to the glycosyltransferase 2 family. WaaE/KdtX subfamily.</text>
</comment>
<evidence type="ECO:0000259" key="3">
    <source>
        <dbReference type="Pfam" id="PF00535"/>
    </source>
</evidence>
<dbReference type="EMBL" id="CP073347">
    <property type="protein sequence ID" value="UTW10632.1"/>
    <property type="molecule type" value="Genomic_DNA"/>
</dbReference>
<dbReference type="Gene3D" id="3.90.550.10">
    <property type="entry name" value="Spore Coat Polysaccharide Biosynthesis Protein SpsA, Chain A"/>
    <property type="match status" value="1"/>
</dbReference>
<reference evidence="4" key="1">
    <citation type="submission" date="2021-04" db="EMBL/GenBank/DDBJ databases">
        <title>Oceanospirillales bacteria with DddD are important DMSP degraders in coastal seawater.</title>
        <authorList>
            <person name="Liu J."/>
        </authorList>
    </citation>
    <scope>NUCLEOTIDE SEQUENCE</scope>
    <source>
        <strain evidence="4">D13-1</strain>
    </source>
</reference>
<dbReference type="Pfam" id="PF00535">
    <property type="entry name" value="Glycos_transf_2"/>
    <property type="match status" value="1"/>
</dbReference>
<dbReference type="PANTHER" id="PTHR43630:SF2">
    <property type="entry name" value="GLYCOSYLTRANSFERASE"/>
    <property type="match status" value="1"/>
</dbReference>
<dbReference type="SUPFAM" id="SSF53448">
    <property type="entry name" value="Nucleotide-diphospho-sugar transferases"/>
    <property type="match status" value="1"/>
</dbReference>
<protein>
    <submittedName>
        <fullName evidence="4">Glycosyltransferase</fullName>
        <ecNumber evidence="4">2.4.-.-</ecNumber>
    </submittedName>
</protein>
<proteinExistence type="inferred from homology"/>
<keyword evidence="4" id="KW-0808">Transferase</keyword>
<keyword evidence="5" id="KW-1185">Reference proteome</keyword>
<dbReference type="GO" id="GO:0016757">
    <property type="term" value="F:glycosyltransferase activity"/>
    <property type="evidence" value="ECO:0007669"/>
    <property type="project" value="UniProtKB-KW"/>
</dbReference>
<keyword evidence="2" id="KW-1133">Transmembrane helix</keyword>
<dbReference type="PANTHER" id="PTHR43630">
    <property type="entry name" value="POLY-BETA-1,6-N-ACETYL-D-GLUCOSAMINE SYNTHASE"/>
    <property type="match status" value="1"/>
</dbReference>
<sequence length="326" mass="36609">MELTVIIKALNEEQKIEACITSILREVKGLNAEVILVDSCSKDKTIEISKKYPIKIIQFKNHEDINCGAAVQLGYQVATGDYIYLIDGDMEMAEGFLKKALVYLKSSKDTAGVSGLIKDRDLTSASDRRRKANYESITKPINSKSLGGGGLYKKIAIDDVHYFGHSALESCEELELGVRLISRGWKLTRLPEISVYHTGHGLSDFALLLRYFKTGRFKSIGRAFKSALGKNWFWNFSKEFKYIGVAAATIFIALVNGVLSGFLNGMGAWCLINLFVWLALSIKKRDLRDALVSILTWYISLSQFFVGFLSSTKKPDEYIEYYLVVK</sequence>
<dbReference type="RefSeq" id="WP_255852681.1">
    <property type="nucleotide sequence ID" value="NZ_CP073347.1"/>
</dbReference>
<evidence type="ECO:0000313" key="5">
    <source>
        <dbReference type="Proteomes" id="UP001058461"/>
    </source>
</evidence>
<name>A0ABY5HE50_9GAMM</name>